<comment type="caution">
    <text evidence="1">The sequence shown here is derived from an EMBL/GenBank/DDBJ whole genome shotgun (WGS) entry which is preliminary data.</text>
</comment>
<dbReference type="RefSeq" id="WP_106876353.1">
    <property type="nucleotide sequence ID" value="NZ_PYEP01000002.1"/>
</dbReference>
<evidence type="ECO:0000313" key="1">
    <source>
        <dbReference type="EMBL" id="PSN08566.1"/>
    </source>
</evidence>
<sequence length="155" mass="18066">MKTFKLLVVLILLVTGLWLGKLALSPTEIIAVHRSGYAARIVVKNPPLTRRTKILWWKQNRQLLEEKYNVPRVNTAGDYYISVWDYADGYKEEENEDRLCFEDKAPPKNCIDKNWVMTIEQSLSSKRIIYSIDSDTFETLPNGNIVKQHFTFSVR</sequence>
<gene>
    <name evidence="1" type="ORF">C7G83_04150</name>
</gene>
<dbReference type="Proteomes" id="UP000240212">
    <property type="component" value="Unassembled WGS sequence"/>
</dbReference>
<dbReference type="InterPro" id="IPR010351">
    <property type="entry name" value="DUF943"/>
</dbReference>
<dbReference type="OrthoDB" id="5873202at2"/>
<proteinExistence type="predicted"/>
<organism evidence="1 2">
    <name type="scientific">Siccibacter turicensis</name>
    <dbReference type="NCBI Taxonomy" id="357233"/>
    <lineage>
        <taxon>Bacteria</taxon>
        <taxon>Pseudomonadati</taxon>
        <taxon>Pseudomonadota</taxon>
        <taxon>Gammaproteobacteria</taxon>
        <taxon>Enterobacterales</taxon>
        <taxon>Enterobacteriaceae</taxon>
        <taxon>Siccibacter</taxon>
    </lineage>
</organism>
<evidence type="ECO:0000313" key="2">
    <source>
        <dbReference type="Proteomes" id="UP000240212"/>
    </source>
</evidence>
<name>A0A2P8VLY7_9ENTR</name>
<dbReference type="EMBL" id="PYEP01000002">
    <property type="protein sequence ID" value="PSN08566.1"/>
    <property type="molecule type" value="Genomic_DNA"/>
</dbReference>
<keyword evidence="2" id="KW-1185">Reference proteome</keyword>
<dbReference type="Pfam" id="PF06092">
    <property type="entry name" value="DUF943"/>
    <property type="match status" value="1"/>
</dbReference>
<reference evidence="1 2" key="1">
    <citation type="submission" date="2018-03" db="EMBL/GenBank/DDBJ databases">
        <title>Draft genome sequence of the first documented clinical Siccibacter turicensis isolate in Austria.</title>
        <authorList>
            <person name="Lepuschitz S."/>
            <person name="Pekard-Amenitsch S."/>
            <person name="Haunold R."/>
            <person name="Schill S."/>
            <person name="Mach R."/>
            <person name="Allerberger F."/>
            <person name="Ruppitsch W."/>
            <person name="Forsythe S.J."/>
        </authorList>
    </citation>
    <scope>NUCLEOTIDE SEQUENCE [LARGE SCALE GENOMIC DNA]</scope>
    <source>
        <strain evidence="1 2">6100069499-17</strain>
    </source>
</reference>
<protein>
    <recommendedName>
        <fullName evidence="3">DUF943 domain-containing protein</fullName>
    </recommendedName>
</protein>
<evidence type="ECO:0008006" key="3">
    <source>
        <dbReference type="Google" id="ProtNLM"/>
    </source>
</evidence>
<accession>A0A2P8VLY7</accession>
<dbReference type="AlphaFoldDB" id="A0A2P8VLY7"/>